<dbReference type="AlphaFoldDB" id="A0A9P0HJN6"/>
<dbReference type="GO" id="GO:0051306">
    <property type="term" value="P:mitotic sister chromatid separation"/>
    <property type="evidence" value="ECO:0007669"/>
    <property type="project" value="TreeGrafter"/>
</dbReference>
<evidence type="ECO:0000256" key="1">
    <source>
        <dbReference type="ARBA" id="ARBA00004123"/>
    </source>
</evidence>
<comment type="subcellular location">
    <subcellularLocation>
        <location evidence="1">Nucleus</location>
    </subcellularLocation>
</comment>
<name>A0A9P0HJN6_NEZVI</name>
<dbReference type="PANTHER" id="PTHR14324">
    <property type="entry name" value="CONDENSIN-2 COMPLEX SUBUNIT H2"/>
    <property type="match status" value="1"/>
</dbReference>
<sequence>MVHGGRIMVENGENKTKETEKEKGYEALIKPIQDVIAKDWKVRLCNYLDIYIEHIHEPGTVFINFTEAALLVQNTSTYYCKRVDLMYNWVRQFCFSLAEKFLEATTEEGEASQEKTNEPKTSQKKGKKNKNQLHSDDLEIVPLTHTGSKTVNFKLDKIDPSLIRKIVLNSCMKTQTKPATCIPVQQSATEEMGFKDEFRLHWKIAYDGLLHEDFRYDISQGGIAAENNAPEIDDLLKNNEDNDDHDFGDVGMDTIHDNDMDIDAVPPVNPELSGSVHLNTDLPEHRASEDLGLMPDHQPVEVSDVQEKVPKKQEENFYTVIPFASLIMHRKFKKRQVFKLPKELIEEVSESRKKQKKNGKTDEDGKLKESDYNYHLSFSEILGGKSEDMIQHKLGKRRSANLSKRKKRAQVQSPSENNNVENAADLNNDSVEDDDHDFDDIMDHIGDQQVPLEDGLEEYNGNFENAYEASAQLYGEIMKTKNDPLSITKRVAAWHNMIQPVLEKAEARSVFSVNEYGTRILENFKEPGEVRQFSDVVTGQPREEICRYFLSTLMLANTYNLEIQKTTDEELSKDCLQMKLLSKVRHHEELDANVGATTANGPVL</sequence>
<feature type="domain" description="Condensin-2 complex subunit H2 C-terminal" evidence="6">
    <location>
        <begin position="486"/>
        <end position="590"/>
    </location>
</feature>
<evidence type="ECO:0000313" key="8">
    <source>
        <dbReference type="Proteomes" id="UP001152798"/>
    </source>
</evidence>
<proteinExistence type="inferred from homology"/>
<evidence type="ECO:0000313" key="7">
    <source>
        <dbReference type="EMBL" id="CAH1402982.1"/>
    </source>
</evidence>
<dbReference type="Proteomes" id="UP001152798">
    <property type="component" value="Chromosome 5"/>
</dbReference>
<evidence type="ECO:0000256" key="3">
    <source>
        <dbReference type="ARBA" id="ARBA00023242"/>
    </source>
</evidence>
<comment type="similarity">
    <text evidence="2">Belongs to the CND2 H2 (condensin-2 subunit 2) family.</text>
</comment>
<dbReference type="EMBL" id="OV725081">
    <property type="protein sequence ID" value="CAH1402982.1"/>
    <property type="molecule type" value="Genomic_DNA"/>
</dbReference>
<feature type="region of interest" description="Disordered" evidence="4">
    <location>
        <begin position="395"/>
        <end position="435"/>
    </location>
</feature>
<dbReference type="GO" id="GO:0003682">
    <property type="term" value="F:chromatin binding"/>
    <property type="evidence" value="ECO:0007669"/>
    <property type="project" value="TreeGrafter"/>
</dbReference>
<feature type="compositionally biased region" description="Low complexity" evidence="4">
    <location>
        <begin position="416"/>
        <end position="429"/>
    </location>
</feature>
<evidence type="ECO:0008006" key="9">
    <source>
        <dbReference type="Google" id="ProtNLM"/>
    </source>
</evidence>
<evidence type="ECO:0000256" key="2">
    <source>
        <dbReference type="ARBA" id="ARBA00007844"/>
    </source>
</evidence>
<feature type="compositionally biased region" description="Basic residues" evidence="4">
    <location>
        <begin position="122"/>
        <end position="131"/>
    </location>
</feature>
<protein>
    <recommendedName>
        <fullName evidence="9">Condensin-2 complex subunit H2</fullName>
    </recommendedName>
</protein>
<feature type="domain" description="Condensin II complex subunit H2 N-terminal" evidence="5">
    <location>
        <begin position="25"/>
        <end position="138"/>
    </location>
</feature>
<dbReference type="GO" id="GO:0010032">
    <property type="term" value="P:meiotic chromosome condensation"/>
    <property type="evidence" value="ECO:0007669"/>
    <property type="project" value="TreeGrafter"/>
</dbReference>
<gene>
    <name evidence="7" type="ORF">NEZAVI_LOCUS11668</name>
</gene>
<dbReference type="Pfam" id="PF16858">
    <property type="entry name" value="CNDH2_C"/>
    <property type="match status" value="1"/>
</dbReference>
<keyword evidence="3" id="KW-0539">Nucleus</keyword>
<dbReference type="OrthoDB" id="10038475at2759"/>
<dbReference type="GO" id="GO:0005634">
    <property type="term" value="C:nucleus"/>
    <property type="evidence" value="ECO:0007669"/>
    <property type="project" value="UniProtKB-SubCell"/>
</dbReference>
<feature type="compositionally biased region" description="Basic residues" evidence="4">
    <location>
        <begin position="395"/>
        <end position="409"/>
    </location>
</feature>
<dbReference type="GO" id="GO:0000796">
    <property type="term" value="C:condensin complex"/>
    <property type="evidence" value="ECO:0007669"/>
    <property type="project" value="TreeGrafter"/>
</dbReference>
<dbReference type="PANTHER" id="PTHR14324:SF3">
    <property type="entry name" value="CONDENSIN-2 COMPLEX SUBUNIT H2"/>
    <property type="match status" value="1"/>
</dbReference>
<organism evidence="7 8">
    <name type="scientific">Nezara viridula</name>
    <name type="common">Southern green stink bug</name>
    <name type="synonym">Cimex viridulus</name>
    <dbReference type="NCBI Taxonomy" id="85310"/>
    <lineage>
        <taxon>Eukaryota</taxon>
        <taxon>Metazoa</taxon>
        <taxon>Ecdysozoa</taxon>
        <taxon>Arthropoda</taxon>
        <taxon>Hexapoda</taxon>
        <taxon>Insecta</taxon>
        <taxon>Pterygota</taxon>
        <taxon>Neoptera</taxon>
        <taxon>Paraneoptera</taxon>
        <taxon>Hemiptera</taxon>
        <taxon>Heteroptera</taxon>
        <taxon>Panheteroptera</taxon>
        <taxon>Pentatomomorpha</taxon>
        <taxon>Pentatomoidea</taxon>
        <taxon>Pentatomidae</taxon>
        <taxon>Pentatominae</taxon>
        <taxon>Nezara</taxon>
    </lineage>
</organism>
<feature type="region of interest" description="Disordered" evidence="4">
    <location>
        <begin position="348"/>
        <end position="368"/>
    </location>
</feature>
<dbReference type="InterPro" id="IPR031739">
    <property type="entry name" value="Ncaph2"/>
</dbReference>
<reference evidence="7" key="1">
    <citation type="submission" date="2022-01" db="EMBL/GenBank/DDBJ databases">
        <authorList>
            <person name="King R."/>
        </authorList>
    </citation>
    <scope>NUCLEOTIDE SEQUENCE</scope>
</reference>
<dbReference type="InterPro" id="IPR009378">
    <property type="entry name" value="H2_N"/>
</dbReference>
<evidence type="ECO:0000256" key="4">
    <source>
        <dbReference type="SAM" id="MobiDB-lite"/>
    </source>
</evidence>
<feature type="compositionally biased region" description="Basic and acidic residues" evidence="4">
    <location>
        <begin position="359"/>
        <end position="368"/>
    </location>
</feature>
<dbReference type="Pfam" id="PF06278">
    <property type="entry name" value="CNDH2_N"/>
    <property type="match status" value="1"/>
</dbReference>
<evidence type="ECO:0000259" key="5">
    <source>
        <dbReference type="Pfam" id="PF06278"/>
    </source>
</evidence>
<accession>A0A9P0HJN6</accession>
<dbReference type="InterPro" id="IPR031737">
    <property type="entry name" value="CNDH2_C"/>
</dbReference>
<feature type="region of interest" description="Disordered" evidence="4">
    <location>
        <begin position="107"/>
        <end position="131"/>
    </location>
</feature>
<evidence type="ECO:0000259" key="6">
    <source>
        <dbReference type="Pfam" id="PF16858"/>
    </source>
</evidence>
<keyword evidence="8" id="KW-1185">Reference proteome</keyword>